<dbReference type="GO" id="GO:0008270">
    <property type="term" value="F:zinc ion binding"/>
    <property type="evidence" value="ECO:0007669"/>
    <property type="project" value="UniProtKB-UniRule"/>
</dbReference>
<dbReference type="Pfam" id="PF02146">
    <property type="entry name" value="SIR2"/>
    <property type="match status" value="1"/>
</dbReference>
<keyword evidence="3" id="KW-0963">Cytoplasm</keyword>
<protein>
    <recommendedName>
        <fullName evidence="3">NAD-dependent protein deacylase</fullName>
        <ecNumber evidence="3">2.3.1.286</ecNumber>
    </recommendedName>
    <alternativeName>
        <fullName evidence="3">Regulatory protein SIR2 homolog</fullName>
    </alternativeName>
</protein>
<evidence type="ECO:0000256" key="1">
    <source>
        <dbReference type="ARBA" id="ARBA00022679"/>
    </source>
</evidence>
<evidence type="ECO:0000313" key="6">
    <source>
        <dbReference type="EMBL" id="TVO70242.1"/>
    </source>
</evidence>
<organism evidence="6 7">
    <name type="scientific">Denitromonas halophila</name>
    <dbReference type="NCBI Taxonomy" id="1629404"/>
    <lineage>
        <taxon>Bacteria</taxon>
        <taxon>Pseudomonadati</taxon>
        <taxon>Pseudomonadota</taxon>
        <taxon>Betaproteobacteria</taxon>
        <taxon>Rhodocyclales</taxon>
        <taxon>Zoogloeaceae</taxon>
        <taxon>Denitromonas</taxon>
    </lineage>
</organism>
<gene>
    <name evidence="3" type="primary">cobB</name>
    <name evidence="6" type="ORF">FHP89_20775</name>
</gene>
<feature type="binding site" evidence="3">
    <location>
        <begin position="200"/>
        <end position="202"/>
    </location>
    <ligand>
        <name>NAD(+)</name>
        <dbReference type="ChEBI" id="CHEBI:57540"/>
    </ligand>
</feature>
<accession>A0A557RYK6</accession>
<feature type="binding site" evidence="3">
    <location>
        <position position="75"/>
    </location>
    <ligand>
        <name>substrate</name>
    </ligand>
</feature>
<dbReference type="GO" id="GO:0017136">
    <property type="term" value="F:histone deacetylase activity, NAD-dependent"/>
    <property type="evidence" value="ECO:0007669"/>
    <property type="project" value="TreeGrafter"/>
</dbReference>
<dbReference type="InterPro" id="IPR029035">
    <property type="entry name" value="DHS-like_NAD/FAD-binding_dom"/>
</dbReference>
<comment type="catalytic activity">
    <reaction evidence="3">
        <text>N(6)-acetyl-L-lysyl-[protein] + NAD(+) + H2O = 2''-O-acetyl-ADP-D-ribose + nicotinamide + L-lysyl-[protein]</text>
        <dbReference type="Rhea" id="RHEA:43636"/>
        <dbReference type="Rhea" id="RHEA-COMP:9752"/>
        <dbReference type="Rhea" id="RHEA-COMP:10731"/>
        <dbReference type="ChEBI" id="CHEBI:15377"/>
        <dbReference type="ChEBI" id="CHEBI:17154"/>
        <dbReference type="ChEBI" id="CHEBI:29969"/>
        <dbReference type="ChEBI" id="CHEBI:57540"/>
        <dbReference type="ChEBI" id="CHEBI:61930"/>
        <dbReference type="ChEBI" id="CHEBI:83767"/>
        <dbReference type="EC" id="2.3.1.286"/>
    </reaction>
</comment>
<comment type="similarity">
    <text evidence="3">Belongs to the sirtuin family. Class III subfamily.</text>
</comment>
<evidence type="ECO:0000256" key="4">
    <source>
        <dbReference type="PROSITE-ProRule" id="PRU00236"/>
    </source>
</evidence>
<comment type="function">
    <text evidence="3">NAD-dependent lysine deacetylase and desuccinylase that specifically removes acetyl and succinyl groups on target proteins. Modulates the activities of several proteins which are inactive in their acylated form.</text>
</comment>
<dbReference type="AlphaFoldDB" id="A0A557RYK6"/>
<feature type="binding site" evidence="3">
    <location>
        <position position="244"/>
    </location>
    <ligand>
        <name>NAD(+)</name>
        <dbReference type="ChEBI" id="CHEBI:57540"/>
    </ligand>
</feature>
<dbReference type="PROSITE" id="PS50305">
    <property type="entry name" value="SIRTUIN"/>
    <property type="match status" value="1"/>
</dbReference>
<dbReference type="CDD" id="cd01412">
    <property type="entry name" value="SIRT5_Af1_CobB"/>
    <property type="match status" value="1"/>
</dbReference>
<dbReference type="InterPro" id="IPR050134">
    <property type="entry name" value="NAD-dep_sirtuin_deacylases"/>
</dbReference>
<feature type="binding site" evidence="3">
    <location>
        <begin position="226"/>
        <end position="228"/>
    </location>
    <ligand>
        <name>NAD(+)</name>
        <dbReference type="ChEBI" id="CHEBI:57540"/>
    </ligand>
</feature>
<comment type="catalytic activity">
    <reaction evidence="3">
        <text>N(6)-succinyl-L-lysyl-[protein] + NAD(+) + H2O = 2''-O-succinyl-ADP-D-ribose + nicotinamide + L-lysyl-[protein]</text>
        <dbReference type="Rhea" id="RHEA:47668"/>
        <dbReference type="Rhea" id="RHEA-COMP:9752"/>
        <dbReference type="Rhea" id="RHEA-COMP:11877"/>
        <dbReference type="ChEBI" id="CHEBI:15377"/>
        <dbReference type="ChEBI" id="CHEBI:17154"/>
        <dbReference type="ChEBI" id="CHEBI:29969"/>
        <dbReference type="ChEBI" id="CHEBI:57540"/>
        <dbReference type="ChEBI" id="CHEBI:87830"/>
        <dbReference type="ChEBI" id="CHEBI:87832"/>
    </reaction>
</comment>
<dbReference type="EC" id="2.3.1.286" evidence="3"/>
<dbReference type="InterPro" id="IPR003000">
    <property type="entry name" value="Sirtuin"/>
</dbReference>
<dbReference type="GO" id="GO:0005737">
    <property type="term" value="C:cytoplasm"/>
    <property type="evidence" value="ECO:0007669"/>
    <property type="project" value="UniProtKB-SubCell"/>
</dbReference>
<feature type="binding site" evidence="3 4">
    <location>
        <position position="132"/>
    </location>
    <ligand>
        <name>Zn(2+)</name>
        <dbReference type="ChEBI" id="CHEBI:29105"/>
    </ligand>
</feature>
<name>A0A557RYK6_9RHOO</name>
<dbReference type="EMBL" id="VMNI01000034">
    <property type="protein sequence ID" value="TVO70242.1"/>
    <property type="molecule type" value="Genomic_DNA"/>
</dbReference>
<dbReference type="GO" id="GO:0036055">
    <property type="term" value="F:protein-succinyllysine desuccinylase activity"/>
    <property type="evidence" value="ECO:0007669"/>
    <property type="project" value="UniProtKB-UniRule"/>
</dbReference>
<dbReference type="InterPro" id="IPR027546">
    <property type="entry name" value="Sirtuin_class_III"/>
</dbReference>
<dbReference type="SUPFAM" id="SSF52467">
    <property type="entry name" value="DHS-like NAD/FAD-binding domain"/>
    <property type="match status" value="1"/>
</dbReference>
<dbReference type="Gene3D" id="3.40.50.1220">
    <property type="entry name" value="TPP-binding domain"/>
    <property type="match status" value="1"/>
</dbReference>
<comment type="caution">
    <text evidence="3">Lacks conserved residue(s) required for the propagation of feature annotation.</text>
</comment>
<dbReference type="NCBIfam" id="NF001753">
    <property type="entry name" value="PRK00481.1-3"/>
    <property type="match status" value="1"/>
</dbReference>
<sequence length="264" mass="28011">MNDSDALFSGQMVAALREARHVVVLTGAGVSAESGVPTFRDAQTGLWARYDATALATPDAFRADPALVWGWYEWRRAAVMRAAPNPAHHAIAALARQVPALTVITQNVDDLHERAGSTGVVHLHGRLMQPRCFQCGTPWRYPADIPDEPEGGRRVTPPDCPRCASPIRPGVVWFGEGLPADEWQSALAAAAGCDLMLAIGTSAMVYPAAELPQIAVNTGALLVQINPQSTSLDGIAHWNLPGAAGITLPALLHTTFADGMNQTA</sequence>
<dbReference type="Proteomes" id="UP000318349">
    <property type="component" value="Unassembled WGS sequence"/>
</dbReference>
<feature type="active site" description="Proton acceptor" evidence="3 4">
    <location>
        <position position="124"/>
    </location>
</feature>
<dbReference type="GO" id="GO:0036054">
    <property type="term" value="F:protein-malonyllysine demalonylase activity"/>
    <property type="evidence" value="ECO:0007669"/>
    <property type="project" value="InterPro"/>
</dbReference>
<evidence type="ECO:0000256" key="2">
    <source>
        <dbReference type="ARBA" id="ARBA00023027"/>
    </source>
</evidence>
<feature type="binding site" evidence="3 4">
    <location>
        <position position="160"/>
    </location>
    <ligand>
        <name>Zn(2+)</name>
        <dbReference type="ChEBI" id="CHEBI:29105"/>
    </ligand>
</feature>
<feature type="domain" description="Deacetylase sirtuin-type" evidence="5">
    <location>
        <begin position="1"/>
        <end position="264"/>
    </location>
</feature>
<keyword evidence="2 3" id="KW-0520">NAD</keyword>
<feature type="binding site" evidence="3 4">
    <location>
        <position position="163"/>
    </location>
    <ligand>
        <name>Zn(2+)</name>
        <dbReference type="ChEBI" id="CHEBI:29105"/>
    </ligand>
</feature>
<proteinExistence type="inferred from homology"/>
<comment type="cofactor">
    <cofactor evidence="3">
        <name>Zn(2+)</name>
        <dbReference type="ChEBI" id="CHEBI:29105"/>
    </cofactor>
    <text evidence="3">Binds 1 zinc ion per subunit.</text>
</comment>
<keyword evidence="3 4" id="KW-0479">Metal-binding</keyword>
<dbReference type="HAMAP" id="MF_01121">
    <property type="entry name" value="Sirtuin_ClassIII"/>
    <property type="match status" value="1"/>
</dbReference>
<dbReference type="InterPro" id="IPR026591">
    <property type="entry name" value="Sirtuin_cat_small_dom_sf"/>
</dbReference>
<evidence type="ECO:0000256" key="3">
    <source>
        <dbReference type="HAMAP-Rule" id="MF_01121"/>
    </source>
</evidence>
<comment type="domain">
    <text evidence="3">2 residues (Tyr-72 and Arg-75) present in a large hydrophobic pocket are probably involved in substrate specificity. They are important for desuccinylation activity, but dispensable for deacetylation activity.</text>
</comment>
<comment type="caution">
    <text evidence="6">The sequence shown here is derived from an EMBL/GenBank/DDBJ whole genome shotgun (WGS) entry which is preliminary data.</text>
</comment>
<dbReference type="Gene3D" id="3.30.1600.10">
    <property type="entry name" value="SIR2/SIRT2 'Small Domain"/>
    <property type="match status" value="1"/>
</dbReference>
<reference evidence="6 7" key="1">
    <citation type="submission" date="2019-07" db="EMBL/GenBank/DDBJ databases">
        <title>The pathways for chlorine oxyanion respiration interact through the shared metabolite chlorate.</title>
        <authorList>
            <person name="Barnum T.P."/>
            <person name="Cheng Y."/>
            <person name="Hill K.A."/>
            <person name="Lucas L.N."/>
            <person name="Carlson H.K."/>
            <person name="Coates J.D."/>
        </authorList>
    </citation>
    <scope>NUCLEOTIDE SEQUENCE [LARGE SCALE GENOMIC DNA]</scope>
    <source>
        <strain evidence="6 7">SFB-1</strain>
    </source>
</reference>
<keyword evidence="3 4" id="KW-0862">Zinc</keyword>
<feature type="binding site" evidence="3">
    <location>
        <position position="72"/>
    </location>
    <ligand>
        <name>substrate</name>
    </ligand>
</feature>
<feature type="binding site" evidence="3">
    <location>
        <begin position="106"/>
        <end position="109"/>
    </location>
    <ligand>
        <name>NAD(+)</name>
        <dbReference type="ChEBI" id="CHEBI:57540"/>
    </ligand>
</feature>
<keyword evidence="1" id="KW-0808">Transferase</keyword>
<dbReference type="InterPro" id="IPR026590">
    <property type="entry name" value="Ssirtuin_cat_dom"/>
</dbReference>
<comment type="subcellular location">
    <subcellularLocation>
        <location evidence="3">Cytoplasm</location>
    </subcellularLocation>
</comment>
<evidence type="ECO:0000313" key="7">
    <source>
        <dbReference type="Proteomes" id="UP000318349"/>
    </source>
</evidence>
<dbReference type="GO" id="GO:0070403">
    <property type="term" value="F:NAD+ binding"/>
    <property type="evidence" value="ECO:0007669"/>
    <property type="project" value="UniProtKB-UniRule"/>
</dbReference>
<feature type="binding site" evidence="3 4">
    <location>
        <position position="135"/>
    </location>
    <ligand>
        <name>Zn(2+)</name>
        <dbReference type="ChEBI" id="CHEBI:29105"/>
    </ligand>
</feature>
<evidence type="ECO:0000259" key="5">
    <source>
        <dbReference type="PROSITE" id="PS50305"/>
    </source>
</evidence>
<dbReference type="PANTHER" id="PTHR11085:SF10">
    <property type="entry name" value="NAD-DEPENDENT PROTEIN DEACYLASE SIRTUIN-5, MITOCHONDRIAL-RELATED"/>
    <property type="match status" value="1"/>
</dbReference>
<dbReference type="PANTHER" id="PTHR11085">
    <property type="entry name" value="NAD-DEPENDENT PROTEIN DEACYLASE SIRTUIN-5, MITOCHONDRIAL-RELATED"/>
    <property type="match status" value="1"/>
</dbReference>